<reference evidence="3" key="1">
    <citation type="submission" date="2017-03" db="EMBL/GenBank/DDBJ databases">
        <title>Phytopthora megakarya and P. palmivora, two closely related causual agents of cacao black pod achieved similar genome size and gene model numbers by different mechanisms.</title>
        <authorList>
            <person name="Ali S."/>
            <person name="Shao J."/>
            <person name="Larry D.J."/>
            <person name="Kronmiller B."/>
            <person name="Shen D."/>
            <person name="Strem M.D."/>
            <person name="Melnick R.L."/>
            <person name="Guiltinan M.J."/>
            <person name="Tyler B.M."/>
            <person name="Meinhardt L.W."/>
            <person name="Bailey B.A."/>
        </authorList>
    </citation>
    <scope>NUCLEOTIDE SEQUENCE [LARGE SCALE GENOMIC DNA]</scope>
    <source>
        <strain evidence="3">zdho120</strain>
    </source>
</reference>
<dbReference type="STRING" id="4795.A0A225UF87"/>
<organism evidence="2 3">
    <name type="scientific">Phytophthora megakarya</name>
    <dbReference type="NCBI Taxonomy" id="4795"/>
    <lineage>
        <taxon>Eukaryota</taxon>
        <taxon>Sar</taxon>
        <taxon>Stramenopiles</taxon>
        <taxon>Oomycota</taxon>
        <taxon>Peronosporomycetes</taxon>
        <taxon>Peronosporales</taxon>
        <taxon>Peronosporaceae</taxon>
        <taxon>Phytophthora</taxon>
    </lineage>
</organism>
<protein>
    <submittedName>
        <fullName evidence="2">Retrotransposon protein, Ty1-Copia subclass</fullName>
    </submittedName>
</protein>
<dbReference type="Pfam" id="PF07727">
    <property type="entry name" value="RVT_2"/>
    <property type="match status" value="1"/>
</dbReference>
<name>A0A225UF87_9STRA</name>
<feature type="domain" description="Reverse transcriptase Ty1/copia-type" evidence="1">
    <location>
        <begin position="23"/>
        <end position="89"/>
    </location>
</feature>
<evidence type="ECO:0000313" key="2">
    <source>
        <dbReference type="EMBL" id="OWY90779.1"/>
    </source>
</evidence>
<evidence type="ECO:0000259" key="1">
    <source>
        <dbReference type="Pfam" id="PF07727"/>
    </source>
</evidence>
<gene>
    <name evidence="2" type="ORF">PHMEG_00040940</name>
</gene>
<evidence type="ECO:0000313" key="3">
    <source>
        <dbReference type="Proteomes" id="UP000198211"/>
    </source>
</evidence>
<proteinExistence type="predicted"/>
<accession>A0A225UF87</accession>
<keyword evidence="3" id="KW-1185">Reference proteome</keyword>
<sequence>MNSPQRDQWFAALKAEYDALIRNHTWKLVNRPKTSRGKPVKVITSGWVLRIKRDEHGNVLRYKARLVIHGYQQKYGLQYHKTYSPVARLITE</sequence>
<dbReference type="OrthoDB" id="95475at2759"/>
<dbReference type="InterPro" id="IPR013103">
    <property type="entry name" value="RVT_2"/>
</dbReference>
<dbReference type="AlphaFoldDB" id="A0A225UF87"/>
<dbReference type="EMBL" id="NBNE01021926">
    <property type="protein sequence ID" value="OWY90779.1"/>
    <property type="molecule type" value="Genomic_DNA"/>
</dbReference>
<comment type="caution">
    <text evidence="2">The sequence shown here is derived from an EMBL/GenBank/DDBJ whole genome shotgun (WGS) entry which is preliminary data.</text>
</comment>
<dbReference type="Proteomes" id="UP000198211">
    <property type="component" value="Unassembled WGS sequence"/>
</dbReference>